<dbReference type="SMART" id="SM00382">
    <property type="entry name" value="AAA"/>
    <property type="match status" value="1"/>
</dbReference>
<dbReference type="InterPro" id="IPR027417">
    <property type="entry name" value="P-loop_NTPase"/>
</dbReference>
<dbReference type="Pfam" id="PF08352">
    <property type="entry name" value="oligo_HPY"/>
    <property type="match status" value="1"/>
</dbReference>
<dbReference type="FunFam" id="3.40.50.300:FF:000016">
    <property type="entry name" value="Oligopeptide ABC transporter ATP-binding component"/>
    <property type="match status" value="1"/>
</dbReference>
<dbReference type="GO" id="GO:0015833">
    <property type="term" value="P:peptide transport"/>
    <property type="evidence" value="ECO:0007669"/>
    <property type="project" value="InterPro"/>
</dbReference>
<dbReference type="GO" id="GO:0005524">
    <property type="term" value="F:ATP binding"/>
    <property type="evidence" value="ECO:0007669"/>
    <property type="project" value="UniProtKB-KW"/>
</dbReference>
<dbReference type="InterPro" id="IPR025662">
    <property type="entry name" value="Sigma_54_int_dom_ATP-bd_1"/>
</dbReference>
<dbReference type="InterPro" id="IPR003439">
    <property type="entry name" value="ABC_transporter-like_ATP-bd"/>
</dbReference>
<dbReference type="SUPFAM" id="SSF52540">
    <property type="entry name" value="P-loop containing nucleoside triphosphate hydrolases"/>
    <property type="match status" value="1"/>
</dbReference>
<keyword evidence="1" id="KW-0813">Transport</keyword>
<evidence type="ECO:0000256" key="3">
    <source>
        <dbReference type="ARBA" id="ARBA00022840"/>
    </source>
</evidence>
<keyword evidence="2" id="KW-0547">Nucleotide-binding</keyword>
<name>A0A075GRB9_9ARCH</name>
<dbReference type="GO" id="GO:0055085">
    <property type="term" value="P:transmembrane transport"/>
    <property type="evidence" value="ECO:0007669"/>
    <property type="project" value="UniProtKB-ARBA"/>
</dbReference>
<dbReference type="PROSITE" id="PS50893">
    <property type="entry name" value="ABC_TRANSPORTER_2"/>
    <property type="match status" value="1"/>
</dbReference>
<dbReference type="InterPro" id="IPR050319">
    <property type="entry name" value="ABC_transp_ATP-bind"/>
</dbReference>
<evidence type="ECO:0000259" key="4">
    <source>
        <dbReference type="PROSITE" id="PS50893"/>
    </source>
</evidence>
<dbReference type="PANTHER" id="PTHR43776">
    <property type="entry name" value="TRANSPORT ATP-BINDING PROTEIN"/>
    <property type="match status" value="1"/>
</dbReference>
<dbReference type="EMBL" id="KF900766">
    <property type="protein sequence ID" value="AIF06324.1"/>
    <property type="molecule type" value="Genomic_DNA"/>
</dbReference>
<evidence type="ECO:0000313" key="5">
    <source>
        <dbReference type="EMBL" id="AIF06324.1"/>
    </source>
</evidence>
<sequence length="321" mass="36316">MQEILRVERLSKQFVKKNMLSSNISVVKAVEDVSFSLYNGEVLVIAGESGSGKSTIAKLILGAIEPDSGEIFFEGKKSNDEPNILKKIRMQCQMVYQDPYDSINPRMKVADIISEPLEIHNIGDKLERKKIILDALHEVKLEPAEDIANKHPHMLSGGQRQRIVLARALVLRPKVIIADEPVSMLDVSIRAEILELMKEIQKKNNISFVYITHDLATARHFGQRIIILYLGKIMEVGPINQVLEQPRHPYTQALIDAISEPDPNNLNKEKRIRINEPIDVDVYSGCRFRARCPYAIEKCKIIPSLEISDDRAVACFVDINN</sequence>
<dbReference type="InterPro" id="IPR013563">
    <property type="entry name" value="Oligopep_ABC_C"/>
</dbReference>
<evidence type="ECO:0000256" key="1">
    <source>
        <dbReference type="ARBA" id="ARBA00022448"/>
    </source>
</evidence>
<dbReference type="InterPro" id="IPR017871">
    <property type="entry name" value="ABC_transporter-like_CS"/>
</dbReference>
<evidence type="ECO:0000256" key="2">
    <source>
        <dbReference type="ARBA" id="ARBA00022741"/>
    </source>
</evidence>
<proteinExistence type="predicted"/>
<dbReference type="PANTHER" id="PTHR43776:SF8">
    <property type="entry name" value="ABC TRANSPORTER, ATP-BINDING PROTEIN"/>
    <property type="match status" value="1"/>
</dbReference>
<dbReference type="PROSITE" id="PS00675">
    <property type="entry name" value="SIGMA54_INTERACT_1"/>
    <property type="match status" value="1"/>
</dbReference>
<keyword evidence="3" id="KW-0067">ATP-binding</keyword>
<dbReference type="AlphaFoldDB" id="A0A075GRB9"/>
<gene>
    <name evidence="5" type="primary">ABC.PE.A1</name>
</gene>
<accession>A0A075GRB9</accession>
<dbReference type="Pfam" id="PF00005">
    <property type="entry name" value="ABC_tran"/>
    <property type="match status" value="1"/>
</dbReference>
<dbReference type="InterPro" id="IPR003593">
    <property type="entry name" value="AAA+_ATPase"/>
</dbReference>
<dbReference type="GO" id="GO:0016887">
    <property type="term" value="F:ATP hydrolysis activity"/>
    <property type="evidence" value="ECO:0007669"/>
    <property type="project" value="InterPro"/>
</dbReference>
<dbReference type="PROSITE" id="PS00211">
    <property type="entry name" value="ABC_TRANSPORTER_1"/>
    <property type="match status" value="1"/>
</dbReference>
<dbReference type="Gene3D" id="3.40.50.300">
    <property type="entry name" value="P-loop containing nucleotide triphosphate hydrolases"/>
    <property type="match status" value="1"/>
</dbReference>
<protein>
    <submittedName>
        <fullName evidence="5">Oligopeptide/dipeptide ABC transporter ATPase subunit (ABC.PE.A1)</fullName>
    </submittedName>
</protein>
<feature type="domain" description="ABC transporter" evidence="4">
    <location>
        <begin position="5"/>
        <end position="255"/>
    </location>
</feature>
<dbReference type="NCBIfam" id="TIGR01727">
    <property type="entry name" value="oligo_HPY"/>
    <property type="match status" value="1"/>
</dbReference>
<dbReference type="CDD" id="cd03257">
    <property type="entry name" value="ABC_NikE_OppD_transporters"/>
    <property type="match status" value="1"/>
</dbReference>
<organism evidence="5">
    <name type="scientific">uncultured marine thaumarchaeote KM3_191_D11</name>
    <dbReference type="NCBI Taxonomy" id="1456079"/>
    <lineage>
        <taxon>Archaea</taxon>
        <taxon>Nitrososphaerota</taxon>
        <taxon>environmental samples</taxon>
    </lineage>
</organism>
<reference evidence="5" key="1">
    <citation type="journal article" date="2014" name="Genome Biol. Evol.">
        <title>Pangenome evidence for extensive interdomain horizontal transfer affecting lineage core and shell genes in uncultured planktonic thaumarchaeota and euryarchaeota.</title>
        <authorList>
            <person name="Deschamps P."/>
            <person name="Zivanovic Y."/>
            <person name="Moreira D."/>
            <person name="Rodriguez-Valera F."/>
            <person name="Lopez-Garcia P."/>
        </authorList>
    </citation>
    <scope>NUCLEOTIDE SEQUENCE</scope>
</reference>